<evidence type="ECO:0000256" key="5">
    <source>
        <dbReference type="ARBA" id="ARBA00023136"/>
    </source>
</evidence>
<feature type="transmembrane region" description="Helical" evidence="6">
    <location>
        <begin position="237"/>
        <end position="253"/>
    </location>
</feature>
<dbReference type="CDD" id="cd13961">
    <property type="entry name" value="PT_UbiA_DGGGPS"/>
    <property type="match status" value="1"/>
</dbReference>
<feature type="transmembrane region" description="Helical" evidence="6">
    <location>
        <begin position="51"/>
        <end position="70"/>
    </location>
</feature>
<keyword evidence="8" id="KW-1185">Reference proteome</keyword>
<feature type="transmembrane region" description="Helical" evidence="6">
    <location>
        <begin position="21"/>
        <end position="39"/>
    </location>
</feature>
<keyword evidence="2" id="KW-1003">Cell membrane</keyword>
<sequence length="285" mass="32345">MAQELSQVSNFVESLFKLTRFGNLVIIAFAQYFTARFLIGPQTFTDVHLAILSLSTVSIAAAGYIINDYYDVKIDYINKPERVVIGKQITRRYAILFHVVLSSAGILLGVILSWRIGAVNVFSVFLLWLYSNSLKRLPFVGNLTVAMLTGLSIYVVDLYYGTHSAMVIIYAAFAFFMTLVREIIKDMEDLKGDNTFGCRTLPIVLGMRRTKVIIYAILAIFSATVFALNVLYEALPLQYYVVFLFIPLLWLFYRLLRADMKKDFAWLSAFCKVIMLLGISSMAFI</sequence>
<accession>A0A385SI29</accession>
<dbReference type="GO" id="GO:0016765">
    <property type="term" value="F:transferase activity, transferring alkyl or aryl (other than methyl) groups"/>
    <property type="evidence" value="ECO:0007669"/>
    <property type="project" value="InterPro"/>
</dbReference>
<keyword evidence="3 6" id="KW-0812">Transmembrane</keyword>
<feature type="transmembrane region" description="Helical" evidence="6">
    <location>
        <begin position="212"/>
        <end position="231"/>
    </location>
</feature>
<keyword evidence="7" id="KW-0808">Transferase</keyword>
<dbReference type="InterPro" id="IPR044878">
    <property type="entry name" value="UbiA_sf"/>
</dbReference>
<name>A0A385SI29_9BACT</name>
<dbReference type="Gene3D" id="1.20.120.1780">
    <property type="entry name" value="UbiA prenyltransferase"/>
    <property type="match status" value="1"/>
</dbReference>
<dbReference type="InterPro" id="IPR000537">
    <property type="entry name" value="UbiA_prenyltransferase"/>
</dbReference>
<evidence type="ECO:0000256" key="2">
    <source>
        <dbReference type="ARBA" id="ARBA00022475"/>
    </source>
</evidence>
<evidence type="ECO:0000256" key="1">
    <source>
        <dbReference type="ARBA" id="ARBA00004141"/>
    </source>
</evidence>
<dbReference type="Gene3D" id="1.10.357.140">
    <property type="entry name" value="UbiA prenyltransferase"/>
    <property type="match status" value="1"/>
</dbReference>
<dbReference type="Proteomes" id="UP000266183">
    <property type="component" value="Chromosome"/>
</dbReference>
<feature type="transmembrane region" description="Helical" evidence="6">
    <location>
        <begin position="162"/>
        <end position="180"/>
    </location>
</feature>
<keyword evidence="5 6" id="KW-0472">Membrane</keyword>
<reference evidence="8" key="1">
    <citation type="submission" date="2018-09" db="EMBL/GenBank/DDBJ databases">
        <title>Chryseolinea sp. KIS68-18 isolated from soil.</title>
        <authorList>
            <person name="Weon H.-Y."/>
            <person name="Kwon S.-W."/>
            <person name="Lee S.A."/>
        </authorList>
    </citation>
    <scope>NUCLEOTIDE SEQUENCE [LARGE SCALE GENOMIC DNA]</scope>
    <source>
        <strain evidence="8">KIS68-18</strain>
    </source>
</reference>
<dbReference type="KEGG" id="chk:D4L85_09895"/>
<dbReference type="OrthoDB" id="9811562at2"/>
<feature type="transmembrane region" description="Helical" evidence="6">
    <location>
        <begin position="114"/>
        <end position="130"/>
    </location>
</feature>
<comment type="subcellular location">
    <subcellularLocation>
        <location evidence="1">Membrane</location>
        <topology evidence="1">Multi-pass membrane protein</topology>
    </subcellularLocation>
</comment>
<dbReference type="Pfam" id="PF01040">
    <property type="entry name" value="UbiA"/>
    <property type="match status" value="1"/>
</dbReference>
<dbReference type="InterPro" id="IPR050475">
    <property type="entry name" value="Prenyltransferase_related"/>
</dbReference>
<proteinExistence type="predicted"/>
<dbReference type="NCBIfam" id="NF009513">
    <property type="entry name" value="PRK12872.1-3"/>
    <property type="match status" value="1"/>
</dbReference>
<feature type="transmembrane region" description="Helical" evidence="6">
    <location>
        <begin position="265"/>
        <end position="284"/>
    </location>
</feature>
<dbReference type="AlphaFoldDB" id="A0A385SI29"/>
<dbReference type="PANTHER" id="PTHR42723">
    <property type="entry name" value="CHLOROPHYLL SYNTHASE"/>
    <property type="match status" value="1"/>
</dbReference>
<evidence type="ECO:0000256" key="3">
    <source>
        <dbReference type="ARBA" id="ARBA00022692"/>
    </source>
</evidence>
<feature type="transmembrane region" description="Helical" evidence="6">
    <location>
        <begin position="91"/>
        <end position="108"/>
    </location>
</feature>
<dbReference type="EMBL" id="CP032382">
    <property type="protein sequence ID" value="AYB30869.1"/>
    <property type="molecule type" value="Genomic_DNA"/>
</dbReference>
<dbReference type="PANTHER" id="PTHR42723:SF1">
    <property type="entry name" value="CHLOROPHYLL SYNTHASE, CHLOROPLASTIC"/>
    <property type="match status" value="1"/>
</dbReference>
<protein>
    <submittedName>
        <fullName evidence="7">Prenyltransferase</fullName>
    </submittedName>
</protein>
<evidence type="ECO:0000313" key="7">
    <source>
        <dbReference type="EMBL" id="AYB30869.1"/>
    </source>
</evidence>
<feature type="transmembrane region" description="Helical" evidence="6">
    <location>
        <begin position="137"/>
        <end position="156"/>
    </location>
</feature>
<dbReference type="RefSeq" id="WP_119754165.1">
    <property type="nucleotide sequence ID" value="NZ_CP032382.1"/>
</dbReference>
<organism evidence="7 8">
    <name type="scientific">Chryseolinea soli</name>
    <dbReference type="NCBI Taxonomy" id="2321403"/>
    <lineage>
        <taxon>Bacteria</taxon>
        <taxon>Pseudomonadati</taxon>
        <taxon>Bacteroidota</taxon>
        <taxon>Cytophagia</taxon>
        <taxon>Cytophagales</taxon>
        <taxon>Fulvivirgaceae</taxon>
        <taxon>Chryseolinea</taxon>
    </lineage>
</organism>
<dbReference type="GO" id="GO:0016020">
    <property type="term" value="C:membrane"/>
    <property type="evidence" value="ECO:0007669"/>
    <property type="project" value="UniProtKB-SubCell"/>
</dbReference>
<evidence type="ECO:0000256" key="4">
    <source>
        <dbReference type="ARBA" id="ARBA00022989"/>
    </source>
</evidence>
<keyword evidence="4 6" id="KW-1133">Transmembrane helix</keyword>
<evidence type="ECO:0000313" key="8">
    <source>
        <dbReference type="Proteomes" id="UP000266183"/>
    </source>
</evidence>
<gene>
    <name evidence="7" type="ORF">D4L85_09895</name>
</gene>
<evidence type="ECO:0000256" key="6">
    <source>
        <dbReference type="SAM" id="Phobius"/>
    </source>
</evidence>